<dbReference type="Gene3D" id="3.40.50.1820">
    <property type="entry name" value="alpha/beta hydrolase"/>
    <property type="match status" value="1"/>
</dbReference>
<dbReference type="InterPro" id="IPR029058">
    <property type="entry name" value="AB_hydrolase_fold"/>
</dbReference>
<evidence type="ECO:0000259" key="1">
    <source>
        <dbReference type="Pfam" id="PF00326"/>
    </source>
</evidence>
<keyword evidence="3" id="KW-1185">Reference proteome</keyword>
<evidence type="ECO:0000313" key="3">
    <source>
        <dbReference type="Proteomes" id="UP001498421"/>
    </source>
</evidence>
<dbReference type="EMBL" id="JAZAVK010000054">
    <property type="protein sequence ID" value="KAK7427333.1"/>
    <property type="molecule type" value="Genomic_DNA"/>
</dbReference>
<sequence length="134" mass="14654">MTPVVDYLIPRPDVESSKIGAIGVSMGGWLVAQTAAFEHRITAALAVYGVYDVHEAYRNAMPSPMCAALDSGDRDLDKMGMWSFNVDSAAQWMDLTKKMKLKGLEDKIQCSIWGMGGRGRDRSILPRTAGKSTI</sequence>
<reference evidence="2 3" key="1">
    <citation type="journal article" date="2025" name="Microbiol. Resour. Announc.">
        <title>Draft genome sequences for Neonectria magnoliae and Neonectria punicea, canker pathogens of Liriodendron tulipifera and Acer saccharum in West Virginia.</title>
        <authorList>
            <person name="Petronek H.M."/>
            <person name="Kasson M.T."/>
            <person name="Metheny A.M."/>
            <person name="Stauder C.M."/>
            <person name="Lovett B."/>
            <person name="Lynch S.C."/>
            <person name="Garnas J.R."/>
            <person name="Kasson L.R."/>
            <person name="Stajich J.E."/>
        </authorList>
    </citation>
    <scope>NUCLEOTIDE SEQUENCE [LARGE SCALE GENOMIC DNA]</scope>
    <source>
        <strain evidence="2 3">NRRL 64651</strain>
    </source>
</reference>
<proteinExistence type="predicted"/>
<dbReference type="InterPro" id="IPR001375">
    <property type="entry name" value="Peptidase_S9_cat"/>
</dbReference>
<dbReference type="SUPFAM" id="SSF53474">
    <property type="entry name" value="alpha/beta-Hydrolases"/>
    <property type="match status" value="1"/>
</dbReference>
<name>A0ABR1I1D8_9HYPO</name>
<gene>
    <name evidence="2" type="ORF">QQZ08_006102</name>
</gene>
<protein>
    <recommendedName>
        <fullName evidence="1">Peptidase S9 prolyl oligopeptidase catalytic domain-containing protein</fullName>
    </recommendedName>
</protein>
<dbReference type="Pfam" id="PF00326">
    <property type="entry name" value="Peptidase_S9"/>
    <property type="match status" value="1"/>
</dbReference>
<dbReference type="Proteomes" id="UP001498421">
    <property type="component" value="Unassembled WGS sequence"/>
</dbReference>
<comment type="caution">
    <text evidence="2">The sequence shown here is derived from an EMBL/GenBank/DDBJ whole genome shotgun (WGS) entry which is preliminary data.</text>
</comment>
<organism evidence="2 3">
    <name type="scientific">Neonectria magnoliae</name>
    <dbReference type="NCBI Taxonomy" id="2732573"/>
    <lineage>
        <taxon>Eukaryota</taxon>
        <taxon>Fungi</taxon>
        <taxon>Dikarya</taxon>
        <taxon>Ascomycota</taxon>
        <taxon>Pezizomycotina</taxon>
        <taxon>Sordariomycetes</taxon>
        <taxon>Hypocreomycetidae</taxon>
        <taxon>Hypocreales</taxon>
        <taxon>Nectriaceae</taxon>
        <taxon>Neonectria</taxon>
    </lineage>
</organism>
<evidence type="ECO:0000313" key="2">
    <source>
        <dbReference type="EMBL" id="KAK7427333.1"/>
    </source>
</evidence>
<feature type="domain" description="Peptidase S9 prolyl oligopeptidase catalytic" evidence="1">
    <location>
        <begin position="4"/>
        <end position="59"/>
    </location>
</feature>
<accession>A0ABR1I1D8</accession>